<evidence type="ECO:0000256" key="2">
    <source>
        <dbReference type="ARBA" id="ARBA00022679"/>
    </source>
</evidence>
<dbReference type="AlphaFoldDB" id="A0A7S3PU49"/>
<dbReference type="GO" id="GO:0046872">
    <property type="term" value="F:metal ion binding"/>
    <property type="evidence" value="ECO:0007669"/>
    <property type="project" value="UniProtKB-KW"/>
</dbReference>
<feature type="binding site" evidence="6">
    <location>
        <position position="425"/>
    </location>
    <ligand>
        <name>Zn(2+)</name>
        <dbReference type="ChEBI" id="CHEBI:29105"/>
    </ligand>
</feature>
<feature type="binding site" evidence="6">
    <location>
        <begin position="195"/>
        <end position="199"/>
    </location>
    <ligand>
        <name>substrate</name>
    </ligand>
</feature>
<keyword evidence="3 6" id="KW-0819">tRNA processing</keyword>
<evidence type="ECO:0000256" key="4">
    <source>
        <dbReference type="ARBA" id="ARBA00022723"/>
    </source>
</evidence>
<evidence type="ECO:0000259" key="8">
    <source>
        <dbReference type="Pfam" id="PF01702"/>
    </source>
</evidence>
<evidence type="ECO:0000256" key="3">
    <source>
        <dbReference type="ARBA" id="ARBA00022694"/>
    </source>
</evidence>
<organism evidence="9">
    <name type="scientific">Chaetoceros debilis</name>
    <dbReference type="NCBI Taxonomy" id="122233"/>
    <lineage>
        <taxon>Eukaryota</taxon>
        <taxon>Sar</taxon>
        <taxon>Stramenopiles</taxon>
        <taxon>Ochrophyta</taxon>
        <taxon>Bacillariophyta</taxon>
        <taxon>Coscinodiscophyceae</taxon>
        <taxon>Chaetocerotophycidae</taxon>
        <taxon>Chaetocerotales</taxon>
        <taxon>Chaetocerotaceae</taxon>
        <taxon>Chaetoceros</taxon>
    </lineage>
</organism>
<feature type="domain" description="tRNA-guanine(15) transglycosylase-like" evidence="8">
    <location>
        <begin position="113"/>
        <end position="489"/>
    </location>
</feature>
<dbReference type="EMBL" id="HBIO01000718">
    <property type="protein sequence ID" value="CAE0455683.1"/>
    <property type="molecule type" value="Transcribed_RNA"/>
</dbReference>
<protein>
    <recommendedName>
        <fullName evidence="6">Queuine tRNA-ribosyltransferase catalytic subunit 1</fullName>
        <ecNumber evidence="6">2.4.2.64</ecNumber>
    </recommendedName>
    <alternativeName>
        <fullName evidence="6">Guanine insertion enzyme</fullName>
    </alternativeName>
    <alternativeName>
        <fullName evidence="6">tRNA-guanine transglycosylase</fullName>
    </alternativeName>
</protein>
<dbReference type="PANTHER" id="PTHR43530:SF1">
    <property type="entry name" value="QUEUINE TRNA-RIBOSYLTRANSFERASE CATALYTIC SUBUNIT 1"/>
    <property type="match status" value="1"/>
</dbReference>
<evidence type="ECO:0000313" key="9">
    <source>
        <dbReference type="EMBL" id="CAE0455683.1"/>
    </source>
</evidence>
<dbReference type="Pfam" id="PF01702">
    <property type="entry name" value="TGT"/>
    <property type="match status" value="1"/>
</dbReference>
<feature type="binding site" evidence="6">
    <location>
        <position position="457"/>
    </location>
    <ligand>
        <name>Zn(2+)</name>
        <dbReference type="ChEBI" id="CHEBI:29105"/>
    </ligand>
</feature>
<feature type="binding site" evidence="6">
    <location>
        <position position="430"/>
    </location>
    <ligand>
        <name>Zn(2+)</name>
        <dbReference type="ChEBI" id="CHEBI:29105"/>
    </ligand>
</feature>
<evidence type="ECO:0000256" key="5">
    <source>
        <dbReference type="ARBA" id="ARBA00022833"/>
    </source>
</evidence>
<dbReference type="InterPro" id="IPR036511">
    <property type="entry name" value="TGT-like_sf"/>
</dbReference>
<proteinExistence type="inferred from homology"/>
<comment type="similarity">
    <text evidence="6">Belongs to the queuine tRNA-ribosyltransferase family.</text>
</comment>
<dbReference type="InterPro" id="IPR002616">
    <property type="entry name" value="tRNA_ribo_trans-like"/>
</dbReference>
<accession>A0A7S3PU49</accession>
<feature type="active site" description="Proton acceptor" evidence="6">
    <location>
        <position position="195"/>
    </location>
</feature>
<dbReference type="SUPFAM" id="SSF51713">
    <property type="entry name" value="tRNA-guanine transglycosylase"/>
    <property type="match status" value="1"/>
</dbReference>
<gene>
    <name evidence="9" type="ORF">CDEB00056_LOCUS524</name>
</gene>
<comment type="subunit">
    <text evidence="6">Heterodimer of a catalytic subunit and an accessory subunit.</text>
</comment>
<feature type="binding site" evidence="6">
    <location>
        <position position="302"/>
    </location>
    <ligand>
        <name>substrate</name>
    </ligand>
</feature>
<dbReference type="GO" id="GO:0005829">
    <property type="term" value="C:cytosol"/>
    <property type="evidence" value="ECO:0007669"/>
    <property type="project" value="TreeGrafter"/>
</dbReference>
<feature type="active site" description="Nucleophile" evidence="6">
    <location>
        <position position="384"/>
    </location>
</feature>
<reference evidence="9" key="1">
    <citation type="submission" date="2021-01" db="EMBL/GenBank/DDBJ databases">
        <authorList>
            <person name="Corre E."/>
            <person name="Pelletier E."/>
            <person name="Niang G."/>
            <person name="Scheremetjew M."/>
            <person name="Finn R."/>
            <person name="Kale V."/>
            <person name="Holt S."/>
            <person name="Cochrane G."/>
            <person name="Meng A."/>
            <person name="Brown T."/>
            <person name="Cohen L."/>
        </authorList>
    </citation>
    <scope>NUCLEOTIDE SEQUENCE</scope>
    <source>
        <strain evidence="9">MM31A-1</strain>
    </source>
</reference>
<dbReference type="GO" id="GO:0006400">
    <property type="term" value="P:tRNA modification"/>
    <property type="evidence" value="ECO:0007669"/>
    <property type="project" value="InterPro"/>
</dbReference>
<dbReference type="EC" id="2.4.2.64" evidence="6"/>
<keyword evidence="6" id="KW-0963">Cytoplasm</keyword>
<dbReference type="NCBIfam" id="TIGR00449">
    <property type="entry name" value="tgt_general"/>
    <property type="match status" value="1"/>
</dbReference>
<evidence type="ECO:0000256" key="6">
    <source>
        <dbReference type="HAMAP-Rule" id="MF_03218"/>
    </source>
</evidence>
<keyword evidence="2 6" id="KW-0808">Transferase</keyword>
<comment type="subcellular location">
    <subcellularLocation>
        <location evidence="6">Cytoplasm</location>
    </subcellularLocation>
</comment>
<sequence>METRKRSREEIEGAEAETPPNETSSDNDGGKAKGGLSESSKQIPTATEFIAPSEQFLTLPPELKDVDFSKRVEWRKFAPYTDDPLPLTPTDQPAVFSSQYPALCFHVHATSGRARATTLHLPSERKVPTPIFMPVGTKGTIKALTTEEICNDKALNCPIILGNTYHLALQPGTELVRDMGGLHKFMQWDRGILTDSGGFQMVSLLKLAEITEEGVTFENPFLQQEDKDVNDRERMLLRPEDSITHQNNIGSDIMMALDDVVSSVTDNDERFEIATYRTLRWLDRCFAAHSKPKEQNLFAIVQGGLDTKVGGLREKCLAGFQARDKQIPGYAIGGLAGGESKEQFWKVVNQCCKSLPDDKPRYLMGVGYPLDLVVCSALGVDMYDCVYPTRTARFGVALVPGEAPGTMRLKNNEFSNDHRVIMEGCECQACKGGYTRARLNILLKRNNPLAAALMTSHNIAYMMYLVRGMRKAVIEDRYGEYVRSFIHDQFRGSEKGGQDVPQWVKDALEEAGIDLKLDTP</sequence>
<feature type="binding site" evidence="6">
    <location>
        <position position="334"/>
    </location>
    <ligand>
        <name>substrate</name>
    </ligand>
</feature>
<dbReference type="PANTHER" id="PTHR43530">
    <property type="entry name" value="QUEUINE TRNA-RIBOSYLTRANSFERASE CATALYTIC SUBUNIT 1"/>
    <property type="match status" value="1"/>
</dbReference>
<comment type="cofactor">
    <cofactor evidence="6">
        <name>Zn(2+)</name>
        <dbReference type="ChEBI" id="CHEBI:29105"/>
    </cofactor>
</comment>
<keyword evidence="5 6" id="KW-0862">Zinc</keyword>
<comment type="catalytic activity">
    <reaction evidence="6">
        <text>guanosine(34) in tRNA + queuine = queuosine(34) in tRNA + guanine</text>
        <dbReference type="Rhea" id="RHEA:16633"/>
        <dbReference type="Rhea" id="RHEA-COMP:10341"/>
        <dbReference type="Rhea" id="RHEA-COMP:18571"/>
        <dbReference type="ChEBI" id="CHEBI:16235"/>
        <dbReference type="ChEBI" id="CHEBI:17433"/>
        <dbReference type="ChEBI" id="CHEBI:74269"/>
        <dbReference type="ChEBI" id="CHEBI:194431"/>
        <dbReference type="EC" id="2.4.2.64"/>
    </reaction>
</comment>
<name>A0A7S3PU49_9STRA</name>
<feature type="binding site" evidence="6">
    <location>
        <position position="258"/>
    </location>
    <ligand>
        <name>substrate</name>
    </ligand>
</feature>
<feature type="region of interest" description="RNA binding" evidence="6">
    <location>
        <begin position="365"/>
        <end position="371"/>
    </location>
</feature>
<dbReference type="GO" id="GO:0008479">
    <property type="term" value="F:tRNA-guanosine(34) queuine transglycosylase activity"/>
    <property type="evidence" value="ECO:0007669"/>
    <property type="project" value="UniProtKB-UniRule"/>
</dbReference>
<dbReference type="NCBIfam" id="TIGR00430">
    <property type="entry name" value="Q_tRNA_tgt"/>
    <property type="match status" value="1"/>
</dbReference>
<keyword evidence="4 6" id="KW-0479">Metal-binding</keyword>
<feature type="region of interest" description="RNA binding; important for wobble base 34 recognition" evidence="6">
    <location>
        <begin position="389"/>
        <end position="393"/>
    </location>
</feature>
<keyword evidence="1 6" id="KW-0328">Glycosyltransferase</keyword>
<dbReference type="Gene3D" id="3.20.20.105">
    <property type="entry name" value="Queuine tRNA-ribosyltransferase-like"/>
    <property type="match status" value="1"/>
</dbReference>
<comment type="function">
    <text evidence="6">Catalytic subunit of the queuine tRNA-ribosyltransferase (TGT) that catalyzes the base-exchange of a guanine (G) residue with queuine (Q) at position 34 (anticodon wobble position) in tRNAs with GU(N) anticodons (tRNA-Asp, -Asn, -His and -Tyr), resulting in the hypermodified nucleoside queuosine (7-(((4,5-cis-dihydroxy-2-cyclopenten-1-yl)amino)methyl)-7-deazaguanosine). Catalysis occurs through a double-displacement mechanism. The nucleophile active site attacks the C1' of nucleotide 34 to detach the guanine base from the RNA, forming a covalent enzyme-RNA intermediate. The proton acceptor active site deprotonates the incoming queuine, allowing a nucleophilic attack on the C1' of the ribose to form the product.</text>
</comment>
<feature type="compositionally biased region" description="Basic and acidic residues" evidence="7">
    <location>
        <begin position="1"/>
        <end position="11"/>
    </location>
</feature>
<dbReference type="HAMAP" id="MF_00168">
    <property type="entry name" value="Q_tRNA_Tgt"/>
    <property type="match status" value="1"/>
</dbReference>
<evidence type="ECO:0000256" key="7">
    <source>
        <dbReference type="SAM" id="MobiDB-lite"/>
    </source>
</evidence>
<dbReference type="InterPro" id="IPR004803">
    <property type="entry name" value="TGT"/>
</dbReference>
<feature type="binding site" evidence="6">
    <location>
        <position position="427"/>
    </location>
    <ligand>
        <name>Zn(2+)</name>
        <dbReference type="ChEBI" id="CHEBI:29105"/>
    </ligand>
</feature>
<feature type="region of interest" description="Disordered" evidence="7">
    <location>
        <begin position="1"/>
        <end position="45"/>
    </location>
</feature>
<evidence type="ECO:0000256" key="1">
    <source>
        <dbReference type="ARBA" id="ARBA00022676"/>
    </source>
</evidence>